<keyword evidence="7" id="KW-0966">Cell projection</keyword>
<dbReference type="GO" id="GO:0097730">
    <property type="term" value="C:non-motile cilium"/>
    <property type="evidence" value="ECO:0007669"/>
    <property type="project" value="TreeGrafter"/>
</dbReference>
<keyword evidence="6" id="KW-0206">Cytoskeleton</keyword>
<feature type="compositionally biased region" description="Basic and acidic residues" evidence="8">
    <location>
        <begin position="136"/>
        <end position="145"/>
    </location>
</feature>
<evidence type="ECO:0000256" key="1">
    <source>
        <dbReference type="ARBA" id="ARBA00004114"/>
    </source>
</evidence>
<evidence type="ECO:0000256" key="4">
    <source>
        <dbReference type="ARBA" id="ARBA00022490"/>
    </source>
</evidence>
<dbReference type="Proteomes" id="UP000504635">
    <property type="component" value="Unplaced"/>
</dbReference>
<dbReference type="PANTHER" id="PTHR34174:SF1">
    <property type="entry name" value="CENTRIOLAR AND CILIOGENESIS-ASSOCIATED PROTEIN HYLS1"/>
    <property type="match status" value="1"/>
</dbReference>
<dbReference type="InterPro" id="IPR027918">
    <property type="entry name" value="HYLS1_C_dom"/>
</dbReference>
<feature type="domain" description="Centriolar and ciliogenesis-associated protein HYLS1 C-terminal" evidence="9">
    <location>
        <begin position="181"/>
        <end position="232"/>
    </location>
</feature>
<proteinExistence type="inferred from homology"/>
<evidence type="ECO:0000256" key="8">
    <source>
        <dbReference type="SAM" id="MobiDB-lite"/>
    </source>
</evidence>
<dbReference type="InParanoid" id="A0A6J2YHE9"/>
<dbReference type="AlphaFoldDB" id="A0A6J2YHE9"/>
<keyword evidence="10" id="KW-1185">Reference proteome</keyword>
<evidence type="ECO:0000256" key="3">
    <source>
        <dbReference type="ARBA" id="ARBA00010091"/>
    </source>
</evidence>
<dbReference type="OrthoDB" id="6343432at2759"/>
<reference evidence="11" key="1">
    <citation type="submission" date="2025-08" db="UniProtKB">
        <authorList>
            <consortium name="RefSeq"/>
        </authorList>
    </citation>
    <scope>IDENTIFICATION</scope>
    <source>
        <tissue evidence="11">Gonads</tissue>
    </source>
</reference>
<accession>A0A6J2YHE9</accession>
<sequence length="249" mass="28666">MSYKVDPKEVLIYLNNLGYTNVTATQLKEFIVDLKKLMKYDKRYNIERENVLPDPEESEYCECSENKMDFTANESIYNGGIQTGLNIPSEKPTNANVLDAHKNKHISLHIYESKTKKNVLHEHCIHINDNSNFHSHKQDLNKESDSSNLHGNVSTFSSTQPVSSRSSKTSVKDKKSKVSFIRPTVSKPSFNKCDPVALYHHYQSEWKKSKIPGQDKREDLRWAIRERMCGGPKVELKTRAISRRCSSCR</sequence>
<evidence type="ECO:0000256" key="6">
    <source>
        <dbReference type="ARBA" id="ARBA00023212"/>
    </source>
</evidence>
<keyword evidence="4" id="KW-0963">Cytoplasm</keyword>
<feature type="region of interest" description="Disordered" evidence="8">
    <location>
        <begin position="135"/>
        <end position="178"/>
    </location>
</feature>
<organism evidence="10 11">
    <name type="scientific">Sitophilus oryzae</name>
    <name type="common">Rice weevil</name>
    <name type="synonym">Curculio oryzae</name>
    <dbReference type="NCBI Taxonomy" id="7048"/>
    <lineage>
        <taxon>Eukaryota</taxon>
        <taxon>Metazoa</taxon>
        <taxon>Ecdysozoa</taxon>
        <taxon>Arthropoda</taxon>
        <taxon>Hexapoda</taxon>
        <taxon>Insecta</taxon>
        <taxon>Pterygota</taxon>
        <taxon>Neoptera</taxon>
        <taxon>Endopterygota</taxon>
        <taxon>Coleoptera</taxon>
        <taxon>Polyphaga</taxon>
        <taxon>Cucujiformia</taxon>
        <taxon>Curculionidae</taxon>
        <taxon>Dryophthorinae</taxon>
        <taxon>Sitophilus</taxon>
    </lineage>
</organism>
<keyword evidence="5" id="KW-0970">Cilium biogenesis/degradation</keyword>
<dbReference type="GO" id="GO:0005814">
    <property type="term" value="C:centriole"/>
    <property type="evidence" value="ECO:0007669"/>
    <property type="project" value="UniProtKB-SubCell"/>
</dbReference>
<dbReference type="PANTHER" id="PTHR34174">
    <property type="entry name" value="HYDROLETHALUS SYNDROME PROTEIN 1"/>
    <property type="match status" value="1"/>
</dbReference>
<comment type="similarity">
    <text evidence="3">Belongs to the HYLS1 family.</text>
</comment>
<dbReference type="GO" id="GO:0060271">
    <property type="term" value="P:cilium assembly"/>
    <property type="evidence" value="ECO:0007669"/>
    <property type="project" value="TreeGrafter"/>
</dbReference>
<dbReference type="GeneID" id="115887422"/>
<feature type="compositionally biased region" description="Low complexity" evidence="8">
    <location>
        <begin position="153"/>
        <end position="169"/>
    </location>
</feature>
<evidence type="ECO:0000313" key="10">
    <source>
        <dbReference type="Proteomes" id="UP000504635"/>
    </source>
</evidence>
<comment type="subcellular location">
    <subcellularLocation>
        <location evidence="2">Cell projection</location>
        <location evidence="2">Cilium</location>
    </subcellularLocation>
    <subcellularLocation>
        <location evidence="1">Cytoplasm</location>
        <location evidence="1">Cytoskeleton</location>
        <location evidence="1">Microtubule organizing center</location>
        <location evidence="1">Centrosome</location>
        <location evidence="1">Centriole</location>
    </subcellularLocation>
</comment>
<dbReference type="InterPro" id="IPR052319">
    <property type="entry name" value="Centriolar_ciliogenesis_assoc"/>
</dbReference>
<dbReference type="RefSeq" id="XP_030762696.1">
    <property type="nucleotide sequence ID" value="XM_030906836.1"/>
</dbReference>
<gene>
    <name evidence="11" type="primary">LOC115887422</name>
</gene>
<dbReference type="Pfam" id="PF15311">
    <property type="entry name" value="HYLS1_C"/>
    <property type="match status" value="1"/>
</dbReference>
<dbReference type="KEGG" id="soy:115887422"/>
<name>A0A6J2YHE9_SITOR</name>
<evidence type="ECO:0000259" key="9">
    <source>
        <dbReference type="Pfam" id="PF15311"/>
    </source>
</evidence>
<protein>
    <submittedName>
        <fullName evidence="11">Uncharacterized protein LOC115887422</fullName>
    </submittedName>
</protein>
<evidence type="ECO:0000256" key="2">
    <source>
        <dbReference type="ARBA" id="ARBA00004138"/>
    </source>
</evidence>
<evidence type="ECO:0000313" key="11">
    <source>
        <dbReference type="RefSeq" id="XP_030762696.1"/>
    </source>
</evidence>
<dbReference type="CTD" id="219844"/>
<evidence type="ECO:0000256" key="7">
    <source>
        <dbReference type="ARBA" id="ARBA00023273"/>
    </source>
</evidence>
<evidence type="ECO:0000256" key="5">
    <source>
        <dbReference type="ARBA" id="ARBA00022794"/>
    </source>
</evidence>